<gene>
    <name evidence="3" type="ORF">ABWT76_004458</name>
</gene>
<dbReference type="InterPro" id="IPR019734">
    <property type="entry name" value="TPR_rpt"/>
</dbReference>
<dbReference type="PANTHER" id="PTHR10098:SF112">
    <property type="entry name" value="SLR0380 PROTEIN"/>
    <property type="match status" value="1"/>
</dbReference>
<dbReference type="Pfam" id="PF13424">
    <property type="entry name" value="TPR_12"/>
    <property type="match status" value="1"/>
</dbReference>
<dbReference type="PROSITE" id="PS50005">
    <property type="entry name" value="TPR"/>
    <property type="match status" value="1"/>
</dbReference>
<feature type="domain" description="CHAT" evidence="2">
    <location>
        <begin position="605"/>
        <end position="875"/>
    </location>
</feature>
<dbReference type="SMART" id="SM00028">
    <property type="entry name" value="TPR"/>
    <property type="match status" value="7"/>
</dbReference>
<name>A0AAU8JAL0_9CYAN</name>
<evidence type="ECO:0000313" key="3">
    <source>
        <dbReference type="EMBL" id="XCM35757.1"/>
    </source>
</evidence>
<dbReference type="Gene3D" id="1.25.40.10">
    <property type="entry name" value="Tetratricopeptide repeat domain"/>
    <property type="match status" value="3"/>
</dbReference>
<keyword evidence="1" id="KW-0802">TPR repeat</keyword>
<reference evidence="3" key="1">
    <citation type="submission" date="2024-07" db="EMBL/GenBank/DDBJ databases">
        <authorList>
            <person name="Kim Y.J."/>
            <person name="Jeong J.Y."/>
        </authorList>
    </citation>
    <scope>NUCLEOTIDE SEQUENCE</scope>
    <source>
        <strain evidence="3">GIHE-MW2</strain>
    </source>
</reference>
<organism evidence="3">
    <name type="scientific">Planktothricoides raciborskii GIHE-MW2</name>
    <dbReference type="NCBI Taxonomy" id="2792601"/>
    <lineage>
        <taxon>Bacteria</taxon>
        <taxon>Bacillati</taxon>
        <taxon>Cyanobacteriota</taxon>
        <taxon>Cyanophyceae</taxon>
        <taxon>Oscillatoriophycideae</taxon>
        <taxon>Oscillatoriales</taxon>
        <taxon>Oscillatoriaceae</taxon>
        <taxon>Planktothricoides</taxon>
    </lineage>
</organism>
<dbReference type="PANTHER" id="PTHR10098">
    <property type="entry name" value="RAPSYN-RELATED"/>
    <property type="match status" value="1"/>
</dbReference>
<dbReference type="RefSeq" id="WP_190880328.1">
    <property type="nucleotide sequence ID" value="NZ_CP159837.1"/>
</dbReference>
<evidence type="ECO:0000259" key="2">
    <source>
        <dbReference type="Pfam" id="PF12770"/>
    </source>
</evidence>
<dbReference type="InterPro" id="IPR011990">
    <property type="entry name" value="TPR-like_helical_dom_sf"/>
</dbReference>
<dbReference type="InterPro" id="IPR024983">
    <property type="entry name" value="CHAT_dom"/>
</dbReference>
<dbReference type="Pfam" id="PF12770">
    <property type="entry name" value="CHAT"/>
    <property type="match status" value="1"/>
</dbReference>
<feature type="repeat" description="TPR" evidence="1">
    <location>
        <begin position="273"/>
        <end position="306"/>
    </location>
</feature>
<sequence>MKKQVKFLITLAVVTFLLVLQMSPGVAKITADHFRFEKWADVDAKISFFRLEEEAIAFNETTDVTLTLFEEGKSLFAQENYAAAAQIWQRVADQPEQENFPAQKALALTYVALAYQKLEQWLEAKQAIDQSLAIFARLELSSQAEQVIEAILAQALNTAGSVELKLGHIEAALENWEKATIAYTEIGDTIGKLGSQMNQAIALQGLGMYPRSQTILKEVLTQLEAEPNSLLKVSSLHQLGITLSLTGKLTESRDILEQNLSLSKNLNAPQITSAILLSLGNIYEKLKDSQAAALSYQQAEEIAPTITQKLQANLNYLNLLRAEDSPSKFQKLYATIKQDLNKLTLSNSSVEIRINLADILLKIPANNTIIFPREIAEILTPAIQGARTLRTPKIESYSLGTLGKLYEQNQQWQAAEKITEEALWIAQKIQALDLIARWQWQFGRILTNQSRKHEAISAYTQAVNSLQRLRNDFVNIDRNVQFSFTETVEPVYRELVRLLVQEPNNQANLQQARQVIESLQLAELDNFFREACLAAQPIKIEQIDSTAAVIYPIILADRLSVILARPGADLSYYETQLPEKEILGRLEQFQLYLNPAFFDSDRLQVSQTLYDWLIRPTEPQLAASNIQTLVFVLDGALRNLAMAALYDGQQYLIEKYSIALAPGLELLNVESLTKEKLGVLTAGLSEARGHFSALPAVETELREIAQIFKSDLLLNQKFTNANLTAKINSANLPVVHIATHGQFSSDVENTFILTWDGKINVQEFNSILRSREQKFSHPLELLVLSACQTATGDRRAALGLAGFAVRSGVRTTLGSLWQVSDRSSADLMIRFYQELAGGQPATSKAKALQKAQLALLKNPQSQHPFYWAPFVLLGNWL</sequence>
<evidence type="ECO:0000256" key="1">
    <source>
        <dbReference type="PROSITE-ProRule" id="PRU00339"/>
    </source>
</evidence>
<dbReference type="EMBL" id="CP159837">
    <property type="protein sequence ID" value="XCM35757.1"/>
    <property type="molecule type" value="Genomic_DNA"/>
</dbReference>
<dbReference type="SUPFAM" id="SSF48452">
    <property type="entry name" value="TPR-like"/>
    <property type="match status" value="3"/>
</dbReference>
<accession>A0AAU8JAL0</accession>
<proteinExistence type="predicted"/>
<protein>
    <submittedName>
        <fullName evidence="3">CHAT domain-containing protein</fullName>
    </submittedName>
</protein>
<dbReference type="AlphaFoldDB" id="A0AAU8JAL0"/>